<proteinExistence type="predicted"/>
<dbReference type="Proteomes" id="UP000789570">
    <property type="component" value="Unassembled WGS sequence"/>
</dbReference>
<dbReference type="EMBL" id="CAJVPQ010015931">
    <property type="protein sequence ID" value="CAG8744138.1"/>
    <property type="molecule type" value="Genomic_DNA"/>
</dbReference>
<name>A0A9N9IQT6_9GLOM</name>
<feature type="non-terminal residue" evidence="1">
    <location>
        <position position="1"/>
    </location>
</feature>
<accession>A0A9N9IQT6</accession>
<keyword evidence="2" id="KW-1185">Reference proteome</keyword>
<reference evidence="1" key="1">
    <citation type="submission" date="2021-06" db="EMBL/GenBank/DDBJ databases">
        <authorList>
            <person name="Kallberg Y."/>
            <person name="Tangrot J."/>
            <person name="Rosling A."/>
        </authorList>
    </citation>
    <scope>NUCLEOTIDE SEQUENCE</scope>
    <source>
        <strain evidence="1">UK204</strain>
    </source>
</reference>
<gene>
    <name evidence="1" type="ORF">FCALED_LOCUS15837</name>
</gene>
<dbReference type="AlphaFoldDB" id="A0A9N9IQT6"/>
<comment type="caution">
    <text evidence="1">The sequence shown here is derived from an EMBL/GenBank/DDBJ whole genome shotgun (WGS) entry which is preliminary data.</text>
</comment>
<sequence>KSLSSLPYIPQTIADTWEGKKSERAKELLNTYKRQSLGQATKLMLGRRKSLGLADVQDFGST</sequence>
<dbReference type="OrthoDB" id="2423204at2759"/>
<protein>
    <submittedName>
        <fullName evidence="1">1804_t:CDS:1</fullName>
    </submittedName>
</protein>
<organism evidence="1 2">
    <name type="scientific">Funneliformis caledonium</name>
    <dbReference type="NCBI Taxonomy" id="1117310"/>
    <lineage>
        <taxon>Eukaryota</taxon>
        <taxon>Fungi</taxon>
        <taxon>Fungi incertae sedis</taxon>
        <taxon>Mucoromycota</taxon>
        <taxon>Glomeromycotina</taxon>
        <taxon>Glomeromycetes</taxon>
        <taxon>Glomerales</taxon>
        <taxon>Glomeraceae</taxon>
        <taxon>Funneliformis</taxon>
    </lineage>
</organism>
<evidence type="ECO:0000313" key="1">
    <source>
        <dbReference type="EMBL" id="CAG8744138.1"/>
    </source>
</evidence>
<evidence type="ECO:0000313" key="2">
    <source>
        <dbReference type="Proteomes" id="UP000789570"/>
    </source>
</evidence>